<comment type="subcellular location">
    <subcellularLocation>
        <location evidence="1">Membrane</location>
    </subcellularLocation>
    <subcellularLocation>
        <location evidence="2">Periplasm</location>
    </subcellularLocation>
</comment>
<dbReference type="Gene3D" id="2.60.40.420">
    <property type="entry name" value="Cupredoxins - blue copper proteins"/>
    <property type="match status" value="1"/>
</dbReference>
<evidence type="ECO:0000256" key="10">
    <source>
        <dbReference type="SAM" id="MobiDB-lite"/>
    </source>
</evidence>
<evidence type="ECO:0000256" key="2">
    <source>
        <dbReference type="ARBA" id="ARBA00004418"/>
    </source>
</evidence>
<gene>
    <name evidence="13" type="ORF">GCM10009020_24270</name>
</gene>
<keyword evidence="14" id="KW-1185">Reference proteome</keyword>
<evidence type="ECO:0000256" key="4">
    <source>
        <dbReference type="ARBA" id="ARBA00022723"/>
    </source>
</evidence>
<dbReference type="Pfam" id="PF00127">
    <property type="entry name" value="Copper-bind"/>
    <property type="match status" value="1"/>
</dbReference>
<feature type="region of interest" description="Disordered" evidence="10">
    <location>
        <begin position="169"/>
        <end position="190"/>
    </location>
</feature>
<dbReference type="AlphaFoldDB" id="A0AAV3TAK4"/>
<comment type="caution">
    <text evidence="13">The sequence shown here is derived from an EMBL/GenBank/DDBJ whole genome shotgun (WGS) entry which is preliminary data.</text>
</comment>
<evidence type="ECO:0000256" key="3">
    <source>
        <dbReference type="ARBA" id="ARBA00022448"/>
    </source>
</evidence>
<dbReference type="GO" id="GO:0009055">
    <property type="term" value="F:electron transfer activity"/>
    <property type="evidence" value="ECO:0007669"/>
    <property type="project" value="InterPro"/>
</dbReference>
<reference evidence="13 14" key="1">
    <citation type="journal article" date="2019" name="Int. J. Syst. Evol. Microbiol.">
        <title>The Global Catalogue of Microorganisms (GCM) 10K type strain sequencing project: providing services to taxonomists for standard genome sequencing and annotation.</title>
        <authorList>
            <consortium name="The Broad Institute Genomics Platform"/>
            <consortium name="The Broad Institute Genome Sequencing Center for Infectious Disease"/>
            <person name="Wu L."/>
            <person name="Ma J."/>
        </authorList>
    </citation>
    <scope>NUCLEOTIDE SEQUENCE [LARGE SCALE GENOMIC DNA]</scope>
    <source>
        <strain evidence="13 14">JCM 16328</strain>
    </source>
</reference>
<dbReference type="PANTHER" id="PTHR34192">
    <property type="entry name" value="PLASTOCYANIN MAJOR ISOFORM, CHLOROPLASTIC-RELATED"/>
    <property type="match status" value="1"/>
</dbReference>
<dbReference type="InterPro" id="IPR017533">
    <property type="entry name" value="Halocyanin"/>
</dbReference>
<accession>A0AAV3TAK4</accession>
<dbReference type="InterPro" id="IPR002386">
    <property type="entry name" value="Amicyanin/Pseudoazurin"/>
</dbReference>
<feature type="binding site" evidence="9">
    <location>
        <position position="155"/>
    </location>
    <ligand>
        <name>Cu cation</name>
        <dbReference type="ChEBI" id="CHEBI:23378"/>
    </ligand>
</feature>
<evidence type="ECO:0000256" key="1">
    <source>
        <dbReference type="ARBA" id="ARBA00004370"/>
    </source>
</evidence>
<evidence type="ECO:0000313" key="13">
    <source>
        <dbReference type="EMBL" id="GAA0675703.1"/>
    </source>
</evidence>
<dbReference type="GO" id="GO:0042597">
    <property type="term" value="C:periplasmic space"/>
    <property type="evidence" value="ECO:0007669"/>
    <property type="project" value="UniProtKB-SubCell"/>
</dbReference>
<dbReference type="GO" id="GO:0005507">
    <property type="term" value="F:copper ion binding"/>
    <property type="evidence" value="ECO:0007669"/>
    <property type="project" value="InterPro"/>
</dbReference>
<name>A0AAV3TAK4_9EURY</name>
<feature type="transmembrane region" description="Helical" evidence="11">
    <location>
        <begin position="194"/>
        <end position="217"/>
    </location>
</feature>
<evidence type="ECO:0000313" key="14">
    <source>
        <dbReference type="Proteomes" id="UP001500420"/>
    </source>
</evidence>
<dbReference type="GO" id="GO:0016020">
    <property type="term" value="C:membrane"/>
    <property type="evidence" value="ECO:0007669"/>
    <property type="project" value="UniProtKB-SubCell"/>
</dbReference>
<dbReference type="PROSITE" id="PS51318">
    <property type="entry name" value="TAT"/>
    <property type="match status" value="1"/>
</dbReference>
<organism evidence="13 14">
    <name type="scientific">Natronoarchaeum mannanilyticum</name>
    <dbReference type="NCBI Taxonomy" id="926360"/>
    <lineage>
        <taxon>Archaea</taxon>
        <taxon>Methanobacteriati</taxon>
        <taxon>Methanobacteriota</taxon>
        <taxon>Stenosarchaea group</taxon>
        <taxon>Halobacteria</taxon>
        <taxon>Halobacteriales</taxon>
        <taxon>Natronoarchaeaceae</taxon>
    </lineage>
</organism>
<dbReference type="EMBL" id="BAAADV010000004">
    <property type="protein sequence ID" value="GAA0675703.1"/>
    <property type="molecule type" value="Genomic_DNA"/>
</dbReference>
<dbReference type="NCBIfam" id="TIGR03102">
    <property type="entry name" value="halo_cynanin"/>
    <property type="match status" value="1"/>
</dbReference>
<keyword evidence="11" id="KW-1133">Transmembrane helix</keyword>
<keyword evidence="6" id="KW-0249">Electron transport</keyword>
<evidence type="ECO:0000256" key="5">
    <source>
        <dbReference type="ARBA" id="ARBA00022764"/>
    </source>
</evidence>
<feature type="binding site" evidence="9">
    <location>
        <position position="116"/>
    </location>
    <ligand>
        <name>Cu cation</name>
        <dbReference type="ChEBI" id="CHEBI:23378"/>
    </ligand>
</feature>
<protein>
    <recommendedName>
        <fullName evidence="12">Blue (type 1) copper domain-containing protein</fullName>
    </recommendedName>
</protein>
<dbReference type="InterPro" id="IPR008972">
    <property type="entry name" value="Cupredoxin"/>
</dbReference>
<dbReference type="PANTHER" id="PTHR34192:SF10">
    <property type="entry name" value="PLASTOCYANIN MAJOR ISOFORM, CHLOROPLASTIC-RELATED"/>
    <property type="match status" value="1"/>
</dbReference>
<evidence type="ECO:0000256" key="9">
    <source>
        <dbReference type="PIRSR" id="PIRSR602386-1"/>
    </source>
</evidence>
<feature type="region of interest" description="Disordered" evidence="10">
    <location>
        <begin position="30"/>
        <end position="62"/>
    </location>
</feature>
<keyword evidence="7 9" id="KW-0186">Copper</keyword>
<keyword evidence="3" id="KW-0813">Transport</keyword>
<dbReference type="PRINTS" id="PR00155">
    <property type="entry name" value="AMICYANIN"/>
</dbReference>
<keyword evidence="4 9" id="KW-0479">Metal-binding</keyword>
<feature type="compositionally biased region" description="Low complexity" evidence="10">
    <location>
        <begin position="30"/>
        <end position="39"/>
    </location>
</feature>
<keyword evidence="11" id="KW-0812">Transmembrane</keyword>
<feature type="binding site" evidence="9">
    <location>
        <position position="152"/>
    </location>
    <ligand>
        <name>Cu cation</name>
        <dbReference type="ChEBI" id="CHEBI:23378"/>
    </ligand>
</feature>
<evidence type="ECO:0000256" key="7">
    <source>
        <dbReference type="ARBA" id="ARBA00023008"/>
    </source>
</evidence>
<dbReference type="RefSeq" id="WP_343774291.1">
    <property type="nucleotide sequence ID" value="NZ_BAAADV010000004.1"/>
</dbReference>
<feature type="binding site" evidence="9">
    <location>
        <position position="160"/>
    </location>
    <ligand>
        <name>Cu cation</name>
        <dbReference type="ChEBI" id="CHEBI:23378"/>
    </ligand>
</feature>
<sequence>MDDSDGGSQLTRRGALRRTLGAGVTLGAASAAGSGSALAQENESGNESGGDAGEGPDWGDWFSDVDNYESTQDLRGQDSVTVAVGAGNGFLFDPPAIWVDPGTTVTWEWTGEGVPHNVVHEGGDAFGSDLLSEEGATFEHTFEEDGQYRYVCEPHVSVGMKGGVAVGDVSGQAGGGGGTEEGGESQGSGGIPPMLQMLGAAFVVAFLSPLLFVLFLFNRGGSGGGAGGQREYSP</sequence>
<feature type="compositionally biased region" description="Gly residues" evidence="10">
    <location>
        <begin position="172"/>
        <end position="190"/>
    </location>
</feature>
<dbReference type="PROSITE" id="PS00196">
    <property type="entry name" value="COPPER_BLUE"/>
    <property type="match status" value="1"/>
</dbReference>
<dbReference type="SUPFAM" id="SSF49503">
    <property type="entry name" value="Cupredoxins"/>
    <property type="match status" value="1"/>
</dbReference>
<dbReference type="CDD" id="cd04220">
    <property type="entry name" value="Halocyanin"/>
    <property type="match status" value="1"/>
</dbReference>
<dbReference type="InterPro" id="IPR000923">
    <property type="entry name" value="BlueCu_1"/>
</dbReference>
<feature type="domain" description="Blue (type 1) copper" evidence="12">
    <location>
        <begin position="84"/>
        <end position="166"/>
    </location>
</feature>
<comment type="cofactor">
    <cofactor evidence="9">
        <name>Cu cation</name>
        <dbReference type="ChEBI" id="CHEBI:23378"/>
    </cofactor>
    <text evidence="9">Binds 1 copper ion per subunit.</text>
</comment>
<dbReference type="Proteomes" id="UP001500420">
    <property type="component" value="Unassembled WGS sequence"/>
</dbReference>
<keyword evidence="8 11" id="KW-0472">Membrane</keyword>
<proteinExistence type="predicted"/>
<evidence type="ECO:0000259" key="12">
    <source>
        <dbReference type="Pfam" id="PF00127"/>
    </source>
</evidence>
<keyword evidence="5" id="KW-0574">Periplasm</keyword>
<evidence type="ECO:0000256" key="11">
    <source>
        <dbReference type="SAM" id="Phobius"/>
    </source>
</evidence>
<dbReference type="InterPro" id="IPR028871">
    <property type="entry name" value="BlueCu_1_BS"/>
</dbReference>
<evidence type="ECO:0000256" key="6">
    <source>
        <dbReference type="ARBA" id="ARBA00022982"/>
    </source>
</evidence>
<dbReference type="InterPro" id="IPR006311">
    <property type="entry name" value="TAT_signal"/>
</dbReference>
<evidence type="ECO:0000256" key="8">
    <source>
        <dbReference type="ARBA" id="ARBA00023136"/>
    </source>
</evidence>